<dbReference type="STRING" id="1802479.A2Y68_01445"/>
<dbReference type="AlphaFoldDB" id="A0A1F7X5D3"/>
<dbReference type="EMBL" id="MGFR01000001">
    <property type="protein sequence ID" value="OGM10093.1"/>
    <property type="molecule type" value="Genomic_DNA"/>
</dbReference>
<evidence type="ECO:0000313" key="2">
    <source>
        <dbReference type="Proteomes" id="UP000176778"/>
    </source>
</evidence>
<accession>A0A1F7X5D3</accession>
<evidence type="ECO:0008006" key="3">
    <source>
        <dbReference type="Google" id="ProtNLM"/>
    </source>
</evidence>
<dbReference type="PANTHER" id="PTHR40084:SF1">
    <property type="entry name" value="PHOSPHOTRANSFERASE"/>
    <property type="match status" value="1"/>
</dbReference>
<protein>
    <recommendedName>
        <fullName evidence="3">DNA helicase UvrD</fullName>
    </recommendedName>
</protein>
<dbReference type="Gene3D" id="3.20.20.140">
    <property type="entry name" value="Metal-dependent hydrolases"/>
    <property type="match status" value="1"/>
</dbReference>
<gene>
    <name evidence="1" type="ORF">A2Y68_01445</name>
</gene>
<comment type="caution">
    <text evidence="1">The sequence shown here is derived from an EMBL/GenBank/DDBJ whole genome shotgun (WGS) entry which is preliminary data.</text>
</comment>
<dbReference type="InterPro" id="IPR016195">
    <property type="entry name" value="Pol/histidinol_Pase-like"/>
</dbReference>
<dbReference type="PANTHER" id="PTHR40084">
    <property type="entry name" value="PHOSPHOHYDROLASE, PHP FAMILY"/>
    <property type="match status" value="1"/>
</dbReference>
<dbReference type="Proteomes" id="UP000176778">
    <property type="component" value="Unassembled WGS sequence"/>
</dbReference>
<organism evidence="1 2">
    <name type="scientific">Candidatus Woesebacteria bacterium RBG_13_46_13</name>
    <dbReference type="NCBI Taxonomy" id="1802479"/>
    <lineage>
        <taxon>Bacteria</taxon>
        <taxon>Candidatus Woeseibacteriota</taxon>
    </lineage>
</organism>
<sequence length="434" mass="47793">MQVLADLQIHSRFSRAVSPQMTVSVISEWAGKKGIDLVATGDWTHPIWLRELQASLDEIGQGIYRAKDAGEYAPNFLLSTEISSIYTQGGRGRRVHTLVFAPSFTVVEKINRELVLRGANLLSDGRPIVGLTAKNVAEIALGVDEKCLIIPAHAWTPHFSIYGAMSGFDSIEECFEELSPNIYAIETGLSSDPAMNWRVGELTNRRIVSFSDAHSPSKLGREATVFDLSTVSFENIRKAISGQAEEKIAYTIEFYPEEGKYHYTGHRNCKVVYSPNEARKLGTVCPVCGRELTLGVSSRVEALATGDVETKSWFDKYGVRWIGDKEGKRPPYVMLVPLLEILAEALESGVGSQKVLLVYEQLIASCGSEFSTLLSSSLADIERVAGERVSEAIAKVRSGDITIAPGYDGVFGKVKIWKEEEEVVEDDTDQGMLF</sequence>
<dbReference type="SUPFAM" id="SSF89550">
    <property type="entry name" value="PHP domain-like"/>
    <property type="match status" value="1"/>
</dbReference>
<name>A0A1F7X5D3_9BACT</name>
<proteinExistence type="predicted"/>
<dbReference type="CDD" id="cd19067">
    <property type="entry name" value="PfuEndoQ-like"/>
    <property type="match status" value="1"/>
</dbReference>
<evidence type="ECO:0000313" key="1">
    <source>
        <dbReference type="EMBL" id="OGM10093.1"/>
    </source>
</evidence>
<reference evidence="1 2" key="1">
    <citation type="journal article" date="2016" name="Nat. Commun.">
        <title>Thousands of microbial genomes shed light on interconnected biogeochemical processes in an aquifer system.</title>
        <authorList>
            <person name="Anantharaman K."/>
            <person name="Brown C.T."/>
            <person name="Hug L.A."/>
            <person name="Sharon I."/>
            <person name="Castelle C.J."/>
            <person name="Probst A.J."/>
            <person name="Thomas B.C."/>
            <person name="Singh A."/>
            <person name="Wilkins M.J."/>
            <person name="Karaoz U."/>
            <person name="Brodie E.L."/>
            <person name="Williams K.H."/>
            <person name="Hubbard S.S."/>
            <person name="Banfield J.F."/>
        </authorList>
    </citation>
    <scope>NUCLEOTIDE SEQUENCE [LARGE SCALE GENOMIC DNA]</scope>
</reference>